<sequence>ESIVTPSNKRNRIDIVDHDDHAMGIDFQEEILMDILSRLPVLPLLQFKCVSNFWKRLMSDPYFNMKHQRHHKNDLNSQKLLVTVHMVTFFSSSSLSTVQLVEDVQNLDCPSNCIPDHYCNIYGFCNGLVLVDIYNRYDKQPLLWNPSPRESIVLPHPDFISGSTTFGLGYDPTSDDYKILKLGSYDLEQPFSYEILALKSDSWRKIHNYPSRICPNTGYTLEIEPKFDEDHKMEPLY</sequence>
<dbReference type="PANTHER" id="PTHR31672">
    <property type="entry name" value="BNACNNG10540D PROTEIN"/>
    <property type="match status" value="1"/>
</dbReference>
<dbReference type="InterPro" id="IPR050796">
    <property type="entry name" value="SCF_F-box_component"/>
</dbReference>
<dbReference type="SUPFAM" id="SSF81383">
    <property type="entry name" value="F-box domain"/>
    <property type="match status" value="1"/>
</dbReference>
<dbReference type="InterPro" id="IPR001810">
    <property type="entry name" value="F-box_dom"/>
</dbReference>
<dbReference type="InterPro" id="IPR013187">
    <property type="entry name" value="F-box-assoc_dom_typ3"/>
</dbReference>
<dbReference type="Pfam" id="PF00646">
    <property type="entry name" value="F-box"/>
    <property type="match status" value="1"/>
</dbReference>
<evidence type="ECO:0000313" key="4">
    <source>
        <dbReference type="Proteomes" id="UP000824120"/>
    </source>
</evidence>
<dbReference type="OrthoDB" id="1296682at2759"/>
<dbReference type="InterPro" id="IPR036047">
    <property type="entry name" value="F-box-like_dom_sf"/>
</dbReference>
<dbReference type="NCBIfam" id="TIGR01640">
    <property type="entry name" value="F_box_assoc_1"/>
    <property type="match status" value="1"/>
</dbReference>
<reference evidence="3 4" key="1">
    <citation type="submission" date="2020-09" db="EMBL/GenBank/DDBJ databases">
        <title>De no assembly of potato wild relative species, Solanum commersonii.</title>
        <authorList>
            <person name="Cho K."/>
        </authorList>
    </citation>
    <scope>NUCLEOTIDE SEQUENCE [LARGE SCALE GENOMIC DNA]</scope>
    <source>
        <strain evidence="3">LZ3.2</strain>
        <tissue evidence="3">Leaf</tissue>
    </source>
</reference>
<protein>
    <recommendedName>
        <fullName evidence="5">F-box domain-containing protein</fullName>
    </recommendedName>
</protein>
<feature type="non-terminal residue" evidence="3">
    <location>
        <position position="1"/>
    </location>
</feature>
<accession>A0A9J6AWC1</accession>
<dbReference type="Pfam" id="PF08268">
    <property type="entry name" value="FBA_3"/>
    <property type="match status" value="1"/>
</dbReference>
<feature type="domain" description="F-box associated beta-propeller type 3" evidence="2">
    <location>
        <begin position="86"/>
        <end position="213"/>
    </location>
</feature>
<dbReference type="EMBL" id="JACXVP010000001">
    <property type="protein sequence ID" value="KAG5628893.1"/>
    <property type="molecule type" value="Genomic_DNA"/>
</dbReference>
<feature type="domain" description="F-box" evidence="1">
    <location>
        <begin position="29"/>
        <end position="64"/>
    </location>
</feature>
<dbReference type="Gene3D" id="1.20.1280.50">
    <property type="match status" value="1"/>
</dbReference>
<organism evidence="3 4">
    <name type="scientific">Solanum commersonii</name>
    <name type="common">Commerson's wild potato</name>
    <name type="synonym">Commerson's nightshade</name>
    <dbReference type="NCBI Taxonomy" id="4109"/>
    <lineage>
        <taxon>Eukaryota</taxon>
        <taxon>Viridiplantae</taxon>
        <taxon>Streptophyta</taxon>
        <taxon>Embryophyta</taxon>
        <taxon>Tracheophyta</taxon>
        <taxon>Spermatophyta</taxon>
        <taxon>Magnoliopsida</taxon>
        <taxon>eudicotyledons</taxon>
        <taxon>Gunneridae</taxon>
        <taxon>Pentapetalae</taxon>
        <taxon>asterids</taxon>
        <taxon>lamiids</taxon>
        <taxon>Solanales</taxon>
        <taxon>Solanaceae</taxon>
        <taxon>Solanoideae</taxon>
        <taxon>Solaneae</taxon>
        <taxon>Solanum</taxon>
    </lineage>
</organism>
<evidence type="ECO:0008006" key="5">
    <source>
        <dbReference type="Google" id="ProtNLM"/>
    </source>
</evidence>
<dbReference type="AlphaFoldDB" id="A0A9J6AWC1"/>
<dbReference type="PANTHER" id="PTHR31672:SF13">
    <property type="entry name" value="F-BOX PROTEIN CPR30-LIKE"/>
    <property type="match status" value="1"/>
</dbReference>
<dbReference type="InterPro" id="IPR017451">
    <property type="entry name" value="F-box-assoc_interact_dom"/>
</dbReference>
<comment type="caution">
    <text evidence="3">The sequence shown here is derived from an EMBL/GenBank/DDBJ whole genome shotgun (WGS) entry which is preliminary data.</text>
</comment>
<evidence type="ECO:0000259" key="2">
    <source>
        <dbReference type="Pfam" id="PF08268"/>
    </source>
</evidence>
<evidence type="ECO:0000259" key="1">
    <source>
        <dbReference type="Pfam" id="PF00646"/>
    </source>
</evidence>
<keyword evidence="4" id="KW-1185">Reference proteome</keyword>
<name>A0A9J6AWC1_SOLCO</name>
<gene>
    <name evidence="3" type="ORF">H5410_000610</name>
</gene>
<dbReference type="Proteomes" id="UP000824120">
    <property type="component" value="Chromosome 1"/>
</dbReference>
<proteinExistence type="predicted"/>
<evidence type="ECO:0000313" key="3">
    <source>
        <dbReference type="EMBL" id="KAG5628893.1"/>
    </source>
</evidence>